<evidence type="ECO:0000256" key="1">
    <source>
        <dbReference type="SAM" id="SignalP"/>
    </source>
</evidence>
<gene>
    <name evidence="2" type="ORF">GCM10009129_19960</name>
</gene>
<proteinExistence type="predicted"/>
<reference evidence="3" key="1">
    <citation type="journal article" date="2019" name="Int. J. Syst. Evol. Microbiol.">
        <title>The Global Catalogue of Microorganisms (GCM) 10K type strain sequencing project: providing services to taxonomists for standard genome sequencing and annotation.</title>
        <authorList>
            <consortium name="The Broad Institute Genomics Platform"/>
            <consortium name="The Broad Institute Genome Sequencing Center for Infectious Disease"/>
            <person name="Wu L."/>
            <person name="Ma J."/>
        </authorList>
    </citation>
    <scope>NUCLEOTIDE SEQUENCE [LARGE SCALE GENOMIC DNA]</scope>
    <source>
        <strain evidence="3">JCM 16343</strain>
    </source>
</reference>
<feature type="chain" id="PRO_5046180319" evidence="1">
    <location>
        <begin position="41"/>
        <end position="137"/>
    </location>
</feature>
<evidence type="ECO:0000313" key="3">
    <source>
        <dbReference type="Proteomes" id="UP001501787"/>
    </source>
</evidence>
<sequence>MIKASHQHISTVEVFMTTLSIKSMAAAALIMAFGSVSAHAAESSTKITFPKDSYCGSFAGDIQDGKVFRLWLSPQQNLVVSNIGDDQISVAYASDGKQRLEGDRYGADTSFYTKRKGNHYVKVYGNSHHSAVDFCVY</sequence>
<keyword evidence="1" id="KW-0732">Signal</keyword>
<comment type="caution">
    <text evidence="2">The sequence shown here is derived from an EMBL/GenBank/DDBJ whole genome shotgun (WGS) entry which is preliminary data.</text>
</comment>
<dbReference type="EMBL" id="BAAAFR010000005">
    <property type="protein sequence ID" value="GAA0322147.1"/>
    <property type="molecule type" value="Genomic_DNA"/>
</dbReference>
<protein>
    <submittedName>
        <fullName evidence="2">Uncharacterized protein</fullName>
    </submittedName>
</protein>
<dbReference type="Proteomes" id="UP001501787">
    <property type="component" value="Unassembled WGS sequence"/>
</dbReference>
<accession>A0ABP3FP03</accession>
<name>A0ABP3FP03_9GAMM</name>
<evidence type="ECO:0000313" key="2">
    <source>
        <dbReference type="EMBL" id="GAA0322147.1"/>
    </source>
</evidence>
<keyword evidence="3" id="KW-1185">Reference proteome</keyword>
<organism evidence="2 3">
    <name type="scientific">Psychrobacter aestuarii</name>
    <dbReference type="NCBI Taxonomy" id="556327"/>
    <lineage>
        <taxon>Bacteria</taxon>
        <taxon>Pseudomonadati</taxon>
        <taxon>Pseudomonadota</taxon>
        <taxon>Gammaproteobacteria</taxon>
        <taxon>Moraxellales</taxon>
        <taxon>Moraxellaceae</taxon>
        <taxon>Psychrobacter</taxon>
    </lineage>
</organism>
<feature type="signal peptide" evidence="1">
    <location>
        <begin position="1"/>
        <end position="40"/>
    </location>
</feature>